<evidence type="ECO:0000313" key="2">
    <source>
        <dbReference type="Proteomes" id="UP000095283"/>
    </source>
</evidence>
<dbReference type="AlphaFoldDB" id="A0A1I7XA20"/>
<dbReference type="InterPro" id="IPR007763">
    <property type="entry name" value="NDUFA12"/>
</dbReference>
<accession>A0A1I7XA20</accession>
<organism evidence="2 3">
    <name type="scientific">Heterorhabditis bacteriophora</name>
    <name type="common">Entomopathogenic nematode worm</name>
    <dbReference type="NCBI Taxonomy" id="37862"/>
    <lineage>
        <taxon>Eukaryota</taxon>
        <taxon>Metazoa</taxon>
        <taxon>Ecdysozoa</taxon>
        <taxon>Nematoda</taxon>
        <taxon>Chromadorea</taxon>
        <taxon>Rhabditida</taxon>
        <taxon>Rhabditina</taxon>
        <taxon>Rhabditomorpha</taxon>
        <taxon>Strongyloidea</taxon>
        <taxon>Heterorhabditidae</taxon>
        <taxon>Heterorhabditis</taxon>
    </lineage>
</organism>
<reference evidence="3" key="1">
    <citation type="submission" date="2016-11" db="UniProtKB">
        <authorList>
            <consortium name="WormBaseParasite"/>
        </authorList>
    </citation>
    <scope>IDENTIFICATION</scope>
</reference>
<evidence type="ECO:0000256" key="1">
    <source>
        <dbReference type="ARBA" id="ARBA00007355"/>
    </source>
</evidence>
<keyword evidence="2" id="KW-1185">Reference proteome</keyword>
<name>A0A1I7XA20_HETBA</name>
<dbReference type="Proteomes" id="UP000095283">
    <property type="component" value="Unplaced"/>
</dbReference>
<sequence length="121" mass="14561">MHMLVRMTVTDWLGIDKIQKLVKIVKEIGGIKATLKKRYLFVFRIIFVLPVIYQKHVFTAWMHRWLHHIGDDTPTENPLEKEKWVLEHRENTSIFADQKYIPYSTTRTKVEGWQPRQKSEQ</sequence>
<proteinExistence type="inferred from homology"/>
<dbReference type="GO" id="GO:0045271">
    <property type="term" value="C:respiratory chain complex I"/>
    <property type="evidence" value="ECO:0007669"/>
    <property type="project" value="InterPro"/>
</dbReference>
<comment type="similarity">
    <text evidence="1">Belongs to the complex I NDUFA12 subunit family.</text>
</comment>
<protein>
    <submittedName>
        <fullName evidence="3">NADH dehydrogenase [ubiquinone] 1 alpha subcomplex subunit 12</fullName>
    </submittedName>
</protein>
<dbReference type="Pfam" id="PF05071">
    <property type="entry name" value="NDUFA12"/>
    <property type="match status" value="1"/>
</dbReference>
<evidence type="ECO:0000313" key="3">
    <source>
        <dbReference type="WBParaSite" id="Hba_14441"/>
    </source>
</evidence>
<dbReference type="WBParaSite" id="Hba_14441">
    <property type="protein sequence ID" value="Hba_14441"/>
    <property type="gene ID" value="Hba_14441"/>
</dbReference>